<name>A0A1H1RYG2_MUCMA</name>
<proteinExistence type="predicted"/>
<evidence type="ECO:0000313" key="2">
    <source>
        <dbReference type="Proteomes" id="UP000199679"/>
    </source>
</evidence>
<dbReference type="RefSeq" id="WP_091370117.1">
    <property type="nucleotide sequence ID" value="NZ_LT629740.1"/>
</dbReference>
<gene>
    <name evidence="1" type="ORF">SAMN05216490_1099</name>
</gene>
<keyword evidence="2" id="KW-1185">Reference proteome</keyword>
<accession>A0A1H1RYG2</accession>
<dbReference type="AlphaFoldDB" id="A0A1H1RYG2"/>
<sequence length="66" mass="7782">MDEFNKEIQQIALKNPSEINGDLRDYFSLFQRADGSYKIVWEKNISTHIRHKVTAVVKKHYITSTK</sequence>
<evidence type="ECO:0000313" key="1">
    <source>
        <dbReference type="EMBL" id="SDS40747.1"/>
    </source>
</evidence>
<dbReference type="OrthoDB" id="798577at2"/>
<dbReference type="Proteomes" id="UP000199679">
    <property type="component" value="Chromosome I"/>
</dbReference>
<dbReference type="STRING" id="652787.SAMN05216490_1099"/>
<reference evidence="1 2" key="1">
    <citation type="submission" date="2016-10" db="EMBL/GenBank/DDBJ databases">
        <authorList>
            <person name="de Groot N.N."/>
        </authorList>
    </citation>
    <scope>NUCLEOTIDE SEQUENCE [LARGE SCALE GENOMIC DNA]</scope>
    <source>
        <strain evidence="1 2">MP1X4</strain>
    </source>
</reference>
<protein>
    <submittedName>
        <fullName evidence="1">Uncharacterized protein</fullName>
    </submittedName>
</protein>
<organism evidence="1 2">
    <name type="scientific">Mucilaginibacter mallensis</name>
    <dbReference type="NCBI Taxonomy" id="652787"/>
    <lineage>
        <taxon>Bacteria</taxon>
        <taxon>Pseudomonadati</taxon>
        <taxon>Bacteroidota</taxon>
        <taxon>Sphingobacteriia</taxon>
        <taxon>Sphingobacteriales</taxon>
        <taxon>Sphingobacteriaceae</taxon>
        <taxon>Mucilaginibacter</taxon>
    </lineage>
</organism>
<dbReference type="EMBL" id="LT629740">
    <property type="protein sequence ID" value="SDS40747.1"/>
    <property type="molecule type" value="Genomic_DNA"/>
</dbReference>